<accession>A0A9P1EGY9</accession>
<sequence length="129" mass="13387">MKSTWTRCRGGRNQTSIASQRNEKYTGVNTGKEARIEKSICVNSELIQELSPAASTPAPAAASKSGAMGSVALRSGHGSGDENLSNHGIFTWADIVKAGKDKILAGPILATDSDPSSMDNSAGNIDTHG</sequence>
<dbReference type="Proteomes" id="UP001152484">
    <property type="component" value="Unassembled WGS sequence"/>
</dbReference>
<organism evidence="2 3">
    <name type="scientific">Cuscuta europaea</name>
    <name type="common">European dodder</name>
    <dbReference type="NCBI Taxonomy" id="41803"/>
    <lineage>
        <taxon>Eukaryota</taxon>
        <taxon>Viridiplantae</taxon>
        <taxon>Streptophyta</taxon>
        <taxon>Embryophyta</taxon>
        <taxon>Tracheophyta</taxon>
        <taxon>Spermatophyta</taxon>
        <taxon>Magnoliopsida</taxon>
        <taxon>eudicotyledons</taxon>
        <taxon>Gunneridae</taxon>
        <taxon>Pentapetalae</taxon>
        <taxon>asterids</taxon>
        <taxon>lamiids</taxon>
        <taxon>Solanales</taxon>
        <taxon>Convolvulaceae</taxon>
        <taxon>Cuscuteae</taxon>
        <taxon>Cuscuta</taxon>
        <taxon>Cuscuta subgen. Cuscuta</taxon>
    </lineage>
</organism>
<feature type="region of interest" description="Disordered" evidence="1">
    <location>
        <begin position="1"/>
        <end position="30"/>
    </location>
</feature>
<keyword evidence="3" id="KW-1185">Reference proteome</keyword>
<proteinExistence type="predicted"/>
<evidence type="ECO:0000313" key="3">
    <source>
        <dbReference type="Proteomes" id="UP001152484"/>
    </source>
</evidence>
<dbReference type="AlphaFoldDB" id="A0A9P1EGY9"/>
<evidence type="ECO:0000256" key="1">
    <source>
        <dbReference type="SAM" id="MobiDB-lite"/>
    </source>
</evidence>
<evidence type="ECO:0000313" key="2">
    <source>
        <dbReference type="EMBL" id="CAH9104537.1"/>
    </source>
</evidence>
<gene>
    <name evidence="2" type="ORF">CEURO_LOCUS16574</name>
</gene>
<reference evidence="2" key="1">
    <citation type="submission" date="2022-07" db="EMBL/GenBank/DDBJ databases">
        <authorList>
            <person name="Macas J."/>
            <person name="Novak P."/>
            <person name="Neumann P."/>
        </authorList>
    </citation>
    <scope>NUCLEOTIDE SEQUENCE</scope>
</reference>
<dbReference type="EMBL" id="CAMAPE010000046">
    <property type="protein sequence ID" value="CAH9104537.1"/>
    <property type="molecule type" value="Genomic_DNA"/>
</dbReference>
<feature type="compositionally biased region" description="Polar residues" evidence="1">
    <location>
        <begin position="113"/>
        <end position="129"/>
    </location>
</feature>
<protein>
    <submittedName>
        <fullName evidence="2">Uncharacterized protein</fullName>
    </submittedName>
</protein>
<feature type="compositionally biased region" description="Polar residues" evidence="1">
    <location>
        <begin position="1"/>
        <end position="20"/>
    </location>
</feature>
<feature type="region of interest" description="Disordered" evidence="1">
    <location>
        <begin position="108"/>
        <end position="129"/>
    </location>
</feature>
<comment type="caution">
    <text evidence="2">The sequence shown here is derived from an EMBL/GenBank/DDBJ whole genome shotgun (WGS) entry which is preliminary data.</text>
</comment>
<name>A0A9P1EGY9_CUSEU</name>